<evidence type="ECO:0000313" key="2">
    <source>
        <dbReference type="EMBL" id="KAG2172856.1"/>
    </source>
</evidence>
<gene>
    <name evidence="2" type="ORF">INT43_000206</name>
</gene>
<comment type="caution">
    <text evidence="2">The sequence shown here is derived from an EMBL/GenBank/DDBJ whole genome shotgun (WGS) entry which is preliminary data.</text>
</comment>
<dbReference type="AlphaFoldDB" id="A0A8H7PF88"/>
<sequence length="236" mass="26705">MDRRRFLADCPRNLLRNYQPSPVHSVNMGSMSRKFDTQLSDIQYRLSGFTQPLVYFLHRTLQQDAITQKHIIDFVNAMHELLMDTASQTTQTRIDNLYRGTGMQGQAPRLDDSHPAPLLDLRTLLEHISLQKSLFTVGRRPRPQSQRIKPNLQGSSNAVDNLSSARGFGRAQTIAKGNRPTIRTSMRTFTVLPQSLGQVNRRVVCPIVIQDEYKIPFTSPSPIAVGPPSHPIYQSD</sequence>
<evidence type="ECO:0000256" key="1">
    <source>
        <dbReference type="SAM" id="MobiDB-lite"/>
    </source>
</evidence>
<dbReference type="Proteomes" id="UP000654370">
    <property type="component" value="Unassembled WGS sequence"/>
</dbReference>
<feature type="region of interest" description="Disordered" evidence="1">
    <location>
        <begin position="139"/>
        <end position="164"/>
    </location>
</feature>
<organism evidence="2 3">
    <name type="scientific">Mortierella isabellina</name>
    <name type="common">Filamentous fungus</name>
    <name type="synonym">Umbelopsis isabellina</name>
    <dbReference type="NCBI Taxonomy" id="91625"/>
    <lineage>
        <taxon>Eukaryota</taxon>
        <taxon>Fungi</taxon>
        <taxon>Fungi incertae sedis</taxon>
        <taxon>Mucoromycota</taxon>
        <taxon>Mucoromycotina</taxon>
        <taxon>Umbelopsidomycetes</taxon>
        <taxon>Umbelopsidales</taxon>
        <taxon>Umbelopsidaceae</taxon>
        <taxon>Umbelopsis</taxon>
    </lineage>
</organism>
<dbReference type="EMBL" id="JAEPQZ010000016">
    <property type="protein sequence ID" value="KAG2172856.1"/>
    <property type="molecule type" value="Genomic_DNA"/>
</dbReference>
<dbReference type="OrthoDB" id="5545891at2759"/>
<reference evidence="2" key="1">
    <citation type="submission" date="2020-12" db="EMBL/GenBank/DDBJ databases">
        <title>Metabolic potential, ecology and presence of endohyphal bacteria is reflected in genomic diversity of Mucoromycotina.</title>
        <authorList>
            <person name="Muszewska A."/>
            <person name="Okrasinska A."/>
            <person name="Steczkiewicz K."/>
            <person name="Drgas O."/>
            <person name="Orlowska M."/>
            <person name="Perlinska-Lenart U."/>
            <person name="Aleksandrzak-Piekarczyk T."/>
            <person name="Szatraj K."/>
            <person name="Zielenkiewicz U."/>
            <person name="Pilsyk S."/>
            <person name="Malc E."/>
            <person name="Mieczkowski P."/>
            <person name="Kruszewska J.S."/>
            <person name="Biernat P."/>
            <person name="Pawlowska J."/>
        </authorList>
    </citation>
    <scope>NUCLEOTIDE SEQUENCE</scope>
    <source>
        <strain evidence="2">WA0000067209</strain>
    </source>
</reference>
<evidence type="ECO:0000313" key="3">
    <source>
        <dbReference type="Proteomes" id="UP000654370"/>
    </source>
</evidence>
<name>A0A8H7PF88_MORIS</name>
<feature type="compositionally biased region" description="Polar residues" evidence="1">
    <location>
        <begin position="143"/>
        <end position="164"/>
    </location>
</feature>
<accession>A0A8H7PF88</accession>
<protein>
    <submittedName>
        <fullName evidence="2">Uncharacterized protein</fullName>
    </submittedName>
</protein>
<keyword evidence="3" id="KW-1185">Reference proteome</keyword>
<proteinExistence type="predicted"/>